<keyword evidence="3" id="KW-1185">Reference proteome</keyword>
<dbReference type="AlphaFoldDB" id="A0A4V2YMV0"/>
<gene>
    <name evidence="2" type="ORF">E1263_29730</name>
</gene>
<dbReference type="Proteomes" id="UP000295124">
    <property type="component" value="Unassembled WGS sequence"/>
</dbReference>
<evidence type="ECO:0000256" key="1">
    <source>
        <dbReference type="SAM" id="MobiDB-lite"/>
    </source>
</evidence>
<evidence type="ECO:0000313" key="3">
    <source>
        <dbReference type="Proteomes" id="UP000295124"/>
    </source>
</evidence>
<dbReference type="OrthoDB" id="3828312at2"/>
<dbReference type="RefSeq" id="WP_132173324.1">
    <property type="nucleotide sequence ID" value="NZ_SMKX01000111.1"/>
</dbReference>
<organism evidence="2 3">
    <name type="scientific">Kribbella antibiotica</name>
    <dbReference type="NCBI Taxonomy" id="190195"/>
    <lineage>
        <taxon>Bacteria</taxon>
        <taxon>Bacillati</taxon>
        <taxon>Actinomycetota</taxon>
        <taxon>Actinomycetes</taxon>
        <taxon>Propionibacteriales</taxon>
        <taxon>Kribbellaceae</taxon>
        <taxon>Kribbella</taxon>
    </lineage>
</organism>
<feature type="region of interest" description="Disordered" evidence="1">
    <location>
        <begin position="21"/>
        <end position="40"/>
    </location>
</feature>
<accession>A0A4V2YMV0</accession>
<evidence type="ECO:0000313" key="2">
    <source>
        <dbReference type="EMBL" id="TDD51877.1"/>
    </source>
</evidence>
<dbReference type="EMBL" id="SMKX01000111">
    <property type="protein sequence ID" value="TDD51877.1"/>
    <property type="molecule type" value="Genomic_DNA"/>
</dbReference>
<comment type="caution">
    <text evidence="2">The sequence shown here is derived from an EMBL/GenBank/DDBJ whole genome shotgun (WGS) entry which is preliminary data.</text>
</comment>
<proteinExistence type="predicted"/>
<sequence length="145" mass="16227">MQFSEFNNAFSAARRRIRREGSDAIAPAEEQLQAMAPELESEEDRRVAASLIQKLPQYALPPRPRSALMHEALLVERAAYEAAGSVEERIAAMAEARRRIFEIAERAPADEAPGIQALTRVIEHLEDDLRDPVWPLAVPPDSDSR</sequence>
<reference evidence="2 3" key="1">
    <citation type="submission" date="2019-03" db="EMBL/GenBank/DDBJ databases">
        <title>Draft genome sequences of novel Actinobacteria.</title>
        <authorList>
            <person name="Sahin N."/>
            <person name="Ay H."/>
            <person name="Saygin H."/>
        </authorList>
    </citation>
    <scope>NUCLEOTIDE SEQUENCE [LARGE SCALE GENOMIC DNA]</scope>
    <source>
        <strain evidence="2 3">JCM 13523</strain>
    </source>
</reference>
<protein>
    <submittedName>
        <fullName evidence="2">Uncharacterized protein</fullName>
    </submittedName>
</protein>
<name>A0A4V2YMV0_9ACTN</name>